<dbReference type="InterPro" id="IPR008949">
    <property type="entry name" value="Isoprenoid_synthase_dom_sf"/>
</dbReference>
<sequence>MDYRYSSAVDTSVYNTQGLCNGIALRVNKYQQTEDLGAIKAQADWRKYVAPMGFVKASLGPKYNFLSVAFPETKPDRMEILAYFNEFIFLHDDEVEAVDKTKGDKLNDEAVMICRGKFATEPTDPVKATGREFMISKVAREMMQIDPGPATTALTLWAEWFEKGAGRRNHTRFSTLEEYLEYRILDVGKMYLTGVAIFAMGLVLEEHEQEALTRLCRPAWVALGLTNDLFSMEKERKAADVIGESHICNALWVMMQEHSIDECDAKLLCRQKIKESTREYTETVRLTKHELPSLHQRVFAEAVQYILSGNVVWTTGAPRYNPGIAYSTHQLECMVKMGCRDVHVSDEVSDDRRGS</sequence>
<evidence type="ECO:0000313" key="2">
    <source>
        <dbReference type="Proteomes" id="UP001251528"/>
    </source>
</evidence>
<dbReference type="Proteomes" id="UP001251528">
    <property type="component" value="Unassembled WGS sequence"/>
</dbReference>
<dbReference type="Pfam" id="PF19086">
    <property type="entry name" value="Terpene_syn_C_2"/>
    <property type="match status" value="1"/>
</dbReference>
<dbReference type="EMBL" id="JASWJB010000503">
    <property type="protein sequence ID" value="KAK2590016.1"/>
    <property type="molecule type" value="Genomic_DNA"/>
</dbReference>
<comment type="caution">
    <text evidence="1">The sequence shown here is derived from an EMBL/GenBank/DDBJ whole genome shotgun (WGS) entry which is preliminary data.</text>
</comment>
<name>A0AAJ0CFY5_9HYPO</name>
<reference evidence="1" key="1">
    <citation type="submission" date="2023-06" db="EMBL/GenBank/DDBJ databases">
        <title>Conoideocrella luteorostrata (Hypocreales: Clavicipitaceae), a potential biocontrol fungus for elongate hemlock scale in United States Christmas tree production areas.</title>
        <authorList>
            <person name="Barrett H."/>
            <person name="Lovett B."/>
            <person name="Macias A.M."/>
            <person name="Stajich J.E."/>
            <person name="Kasson M.T."/>
        </authorList>
    </citation>
    <scope>NUCLEOTIDE SEQUENCE</scope>
    <source>
        <strain evidence="1">ARSEF 14590</strain>
    </source>
</reference>
<protein>
    <recommendedName>
        <fullName evidence="3">Fusicoccadiene synthase</fullName>
    </recommendedName>
</protein>
<accession>A0AAJ0CFY5</accession>
<gene>
    <name evidence="1" type="ORF">QQS21_012304</name>
</gene>
<dbReference type="Gene3D" id="1.10.600.10">
    <property type="entry name" value="Farnesyl Diphosphate Synthase"/>
    <property type="match status" value="1"/>
</dbReference>
<dbReference type="SUPFAM" id="SSF48576">
    <property type="entry name" value="Terpenoid synthases"/>
    <property type="match status" value="1"/>
</dbReference>
<keyword evidence="2" id="KW-1185">Reference proteome</keyword>
<dbReference type="AlphaFoldDB" id="A0AAJ0CFY5"/>
<proteinExistence type="predicted"/>
<organism evidence="1 2">
    <name type="scientific">Conoideocrella luteorostrata</name>
    <dbReference type="NCBI Taxonomy" id="1105319"/>
    <lineage>
        <taxon>Eukaryota</taxon>
        <taxon>Fungi</taxon>
        <taxon>Dikarya</taxon>
        <taxon>Ascomycota</taxon>
        <taxon>Pezizomycotina</taxon>
        <taxon>Sordariomycetes</taxon>
        <taxon>Hypocreomycetidae</taxon>
        <taxon>Hypocreales</taxon>
        <taxon>Clavicipitaceae</taxon>
        <taxon>Conoideocrella</taxon>
    </lineage>
</organism>
<evidence type="ECO:0000313" key="1">
    <source>
        <dbReference type="EMBL" id="KAK2590016.1"/>
    </source>
</evidence>
<evidence type="ECO:0008006" key="3">
    <source>
        <dbReference type="Google" id="ProtNLM"/>
    </source>
</evidence>